<dbReference type="AlphaFoldDB" id="B6XHZ8"/>
<reference evidence="2 3" key="1">
    <citation type="submission" date="2008-10" db="EMBL/GenBank/DDBJ databases">
        <title>Draft genome sequence of Providencia alcalifaciens (DSM 30120).</title>
        <authorList>
            <person name="Sudarsanam P."/>
            <person name="Ley R."/>
            <person name="Guruge J."/>
            <person name="Turnbaugh P.J."/>
            <person name="Mahowald M."/>
            <person name="Liep D."/>
            <person name="Gordon J."/>
        </authorList>
    </citation>
    <scope>NUCLEOTIDE SEQUENCE [LARGE SCALE GENOMIC DNA]</scope>
    <source>
        <strain evidence="2 3">DSM 30120</strain>
    </source>
</reference>
<evidence type="ECO:0000256" key="1">
    <source>
        <dbReference type="SAM" id="Phobius"/>
    </source>
</evidence>
<proteinExistence type="predicted"/>
<keyword evidence="1" id="KW-0472">Membrane</keyword>
<name>B6XHZ8_9GAMM</name>
<protein>
    <submittedName>
        <fullName evidence="2">Uncharacterized protein</fullName>
    </submittedName>
</protein>
<keyword evidence="1" id="KW-1133">Transmembrane helix</keyword>
<sequence length="47" mass="5454">MCNHIAERGITPSKMVIIKTKLELILKDILEFLLHMMVIIIFISIVM</sequence>
<evidence type="ECO:0000313" key="2">
    <source>
        <dbReference type="EMBL" id="EEB44962.1"/>
    </source>
</evidence>
<gene>
    <name evidence="2" type="ORF">PROVALCAL_02987</name>
</gene>
<evidence type="ECO:0000313" key="3">
    <source>
        <dbReference type="Proteomes" id="UP000003729"/>
    </source>
</evidence>
<dbReference type="EMBL" id="ABXW01000053">
    <property type="protein sequence ID" value="EEB44962.1"/>
    <property type="molecule type" value="Genomic_DNA"/>
</dbReference>
<accession>B6XHZ8</accession>
<keyword evidence="1" id="KW-0812">Transmembrane</keyword>
<reference evidence="2 3" key="2">
    <citation type="submission" date="2008-10" db="EMBL/GenBank/DDBJ databases">
        <authorList>
            <person name="Fulton L."/>
            <person name="Clifton S."/>
            <person name="Fulton B."/>
            <person name="Xu J."/>
            <person name="Minx P."/>
            <person name="Pepin K.H."/>
            <person name="Johnson M."/>
            <person name="Bhonagiri V."/>
            <person name="Nash W.E."/>
            <person name="Mardis E.R."/>
            <person name="Wilson R.K."/>
        </authorList>
    </citation>
    <scope>NUCLEOTIDE SEQUENCE [LARGE SCALE GENOMIC DNA]</scope>
    <source>
        <strain evidence="2 3">DSM 30120</strain>
    </source>
</reference>
<dbReference type="Proteomes" id="UP000003729">
    <property type="component" value="Unassembled WGS sequence"/>
</dbReference>
<feature type="transmembrane region" description="Helical" evidence="1">
    <location>
        <begin position="24"/>
        <end position="46"/>
    </location>
</feature>
<organism evidence="2 3">
    <name type="scientific">Providencia alcalifaciens DSM 30120</name>
    <dbReference type="NCBI Taxonomy" id="520999"/>
    <lineage>
        <taxon>Bacteria</taxon>
        <taxon>Pseudomonadati</taxon>
        <taxon>Pseudomonadota</taxon>
        <taxon>Gammaproteobacteria</taxon>
        <taxon>Enterobacterales</taxon>
        <taxon>Morganellaceae</taxon>
        <taxon>Providencia</taxon>
    </lineage>
</organism>
<comment type="caution">
    <text evidence="2">The sequence shown here is derived from an EMBL/GenBank/DDBJ whole genome shotgun (WGS) entry which is preliminary data.</text>
</comment>